<comment type="pathway">
    <text evidence="6">Cofactor biosynthesis; coenzyme A biosynthesis; CoA from (R)-pantothenate: step 5/5.</text>
</comment>
<keyword evidence="3 6" id="KW-0547">Nucleotide-binding</keyword>
<evidence type="ECO:0000256" key="5">
    <source>
        <dbReference type="ARBA" id="ARBA00022993"/>
    </source>
</evidence>
<dbReference type="PANTHER" id="PTHR10695">
    <property type="entry name" value="DEPHOSPHO-COA KINASE-RELATED"/>
    <property type="match status" value="1"/>
</dbReference>
<accession>I0EP34</accession>
<evidence type="ECO:0000256" key="2">
    <source>
        <dbReference type="ARBA" id="ARBA00022679"/>
    </source>
</evidence>
<evidence type="ECO:0000256" key="6">
    <source>
        <dbReference type="HAMAP-Rule" id="MF_00376"/>
    </source>
</evidence>
<dbReference type="STRING" id="182217.HCW_07225"/>
<organism evidence="8 9">
    <name type="scientific">Helicobacter cetorum (strain ATCC BAA-429 / MIT 00-7128)</name>
    <dbReference type="NCBI Taxonomy" id="182217"/>
    <lineage>
        <taxon>Bacteria</taxon>
        <taxon>Pseudomonadati</taxon>
        <taxon>Campylobacterota</taxon>
        <taxon>Epsilonproteobacteria</taxon>
        <taxon>Campylobacterales</taxon>
        <taxon>Helicobacteraceae</taxon>
        <taxon>Helicobacter</taxon>
    </lineage>
</organism>
<keyword evidence="6" id="KW-0963">Cytoplasm</keyword>
<gene>
    <name evidence="6 8" type="primary">coaE</name>
    <name evidence="8" type="ordered locus">HCW_07225</name>
</gene>
<dbReference type="EMBL" id="CP003479">
    <property type="protein sequence ID" value="AFI04703.1"/>
    <property type="molecule type" value="Genomic_DNA"/>
</dbReference>
<reference evidence="9" key="1">
    <citation type="submission" date="2012-04" db="EMBL/GenBank/DDBJ databases">
        <title>Complete genome sequence of Helicobacter cetorum strain MIT 00-7128.</title>
        <authorList>
            <person name="Kersulyte D."/>
            <person name="Berg D.E."/>
        </authorList>
    </citation>
    <scope>NUCLEOTIDE SEQUENCE [LARGE SCALE GENOMIC DNA]</scope>
    <source>
        <strain evidence="9">MIT 00-7128</strain>
    </source>
</reference>
<dbReference type="HAMAP" id="MF_00376">
    <property type="entry name" value="Dephospho_CoA_kinase"/>
    <property type="match status" value="1"/>
</dbReference>
<comment type="function">
    <text evidence="6">Catalyzes the phosphorylation of the 3'-hydroxyl group of dephosphocoenzyme A to form coenzyme A.</text>
</comment>
<keyword evidence="4 6" id="KW-0067">ATP-binding</keyword>
<keyword evidence="5 6" id="KW-0173">Coenzyme A biosynthesis</keyword>
<dbReference type="EC" id="2.7.1.24" evidence="6 7"/>
<dbReference type="KEGG" id="hce:HCW_07225"/>
<dbReference type="SUPFAM" id="SSF52540">
    <property type="entry name" value="P-loop containing nucleoside triphosphate hydrolases"/>
    <property type="match status" value="1"/>
</dbReference>
<dbReference type="UniPathway" id="UPA00241">
    <property type="reaction ID" value="UER00356"/>
</dbReference>
<dbReference type="Gene3D" id="3.40.50.300">
    <property type="entry name" value="P-loop containing nucleotide triphosphate hydrolases"/>
    <property type="match status" value="1"/>
</dbReference>
<evidence type="ECO:0000256" key="1">
    <source>
        <dbReference type="ARBA" id="ARBA00009018"/>
    </source>
</evidence>
<name>I0EP34_HELC0</name>
<keyword evidence="9" id="KW-1185">Reference proteome</keyword>
<evidence type="ECO:0000313" key="8">
    <source>
        <dbReference type="EMBL" id="AFI04703.1"/>
    </source>
</evidence>
<dbReference type="GO" id="GO:0005524">
    <property type="term" value="F:ATP binding"/>
    <property type="evidence" value="ECO:0007669"/>
    <property type="project" value="UniProtKB-UniRule"/>
</dbReference>
<dbReference type="GO" id="GO:0005737">
    <property type="term" value="C:cytoplasm"/>
    <property type="evidence" value="ECO:0007669"/>
    <property type="project" value="UniProtKB-SubCell"/>
</dbReference>
<keyword evidence="2 6" id="KW-0808">Transferase</keyword>
<dbReference type="InterPro" id="IPR027417">
    <property type="entry name" value="P-loop_NTPase"/>
</dbReference>
<dbReference type="RefSeq" id="WP_014661570.1">
    <property type="nucleotide sequence ID" value="NC_017737.1"/>
</dbReference>
<dbReference type="PANTHER" id="PTHR10695:SF46">
    <property type="entry name" value="BIFUNCTIONAL COENZYME A SYNTHASE-RELATED"/>
    <property type="match status" value="1"/>
</dbReference>
<sequence>MEFALKNAIALTGGIGTGKSTTARLLELHGYKVLDADKIAHKLLGENQLEIAKYFGEEILENNTLNRKKLGAIVFNDKTKLEWLEKFLHPLIREMMLKEALLLDALNKPYFLDIPLFFEVGGKSSYPIKSVLLVYAPRALQIKRVLERDKLKEVEILQRLECQMDIEKKRSLSDYVIDNSATLKELQYYLERFLETL</sequence>
<dbReference type="InterPro" id="IPR001977">
    <property type="entry name" value="Depp_CoAkinase"/>
</dbReference>
<proteinExistence type="inferred from homology"/>
<dbReference type="Proteomes" id="UP000005010">
    <property type="component" value="Chromosome"/>
</dbReference>
<evidence type="ECO:0000256" key="4">
    <source>
        <dbReference type="ARBA" id="ARBA00022840"/>
    </source>
</evidence>
<dbReference type="GO" id="GO:0015937">
    <property type="term" value="P:coenzyme A biosynthetic process"/>
    <property type="evidence" value="ECO:0007669"/>
    <property type="project" value="UniProtKB-UniRule"/>
</dbReference>
<dbReference type="eggNOG" id="COG0237">
    <property type="taxonomic scope" value="Bacteria"/>
</dbReference>
<dbReference type="NCBIfam" id="TIGR00152">
    <property type="entry name" value="dephospho-CoA kinase"/>
    <property type="match status" value="1"/>
</dbReference>
<feature type="binding site" evidence="6">
    <location>
        <begin position="16"/>
        <end position="21"/>
    </location>
    <ligand>
        <name>ATP</name>
        <dbReference type="ChEBI" id="CHEBI:30616"/>
    </ligand>
</feature>
<evidence type="ECO:0000313" key="9">
    <source>
        <dbReference type="Proteomes" id="UP000005010"/>
    </source>
</evidence>
<comment type="catalytic activity">
    <reaction evidence="6">
        <text>3'-dephospho-CoA + ATP = ADP + CoA + H(+)</text>
        <dbReference type="Rhea" id="RHEA:18245"/>
        <dbReference type="ChEBI" id="CHEBI:15378"/>
        <dbReference type="ChEBI" id="CHEBI:30616"/>
        <dbReference type="ChEBI" id="CHEBI:57287"/>
        <dbReference type="ChEBI" id="CHEBI:57328"/>
        <dbReference type="ChEBI" id="CHEBI:456216"/>
        <dbReference type="EC" id="2.7.1.24"/>
    </reaction>
</comment>
<comment type="similarity">
    <text evidence="1 6">Belongs to the CoaE family.</text>
</comment>
<dbReference type="HOGENOM" id="CLU_057180_0_0_7"/>
<dbReference type="AlphaFoldDB" id="I0EP34"/>
<evidence type="ECO:0000256" key="7">
    <source>
        <dbReference type="NCBIfam" id="TIGR00152"/>
    </source>
</evidence>
<dbReference type="PATRIC" id="fig|182217.3.peg.1527"/>
<comment type="subcellular location">
    <subcellularLocation>
        <location evidence="6">Cytoplasm</location>
    </subcellularLocation>
</comment>
<protein>
    <recommendedName>
        <fullName evidence="6 7">Dephospho-CoA kinase</fullName>
        <ecNumber evidence="6 7">2.7.1.24</ecNumber>
    </recommendedName>
    <alternativeName>
        <fullName evidence="6">Dephosphocoenzyme A kinase</fullName>
    </alternativeName>
</protein>
<dbReference type="Pfam" id="PF01121">
    <property type="entry name" value="CoaE"/>
    <property type="match status" value="1"/>
</dbReference>
<keyword evidence="6 8" id="KW-0418">Kinase</keyword>
<dbReference type="PROSITE" id="PS51219">
    <property type="entry name" value="DPCK"/>
    <property type="match status" value="1"/>
</dbReference>
<dbReference type="CDD" id="cd02022">
    <property type="entry name" value="DPCK"/>
    <property type="match status" value="1"/>
</dbReference>
<dbReference type="GO" id="GO:0004140">
    <property type="term" value="F:dephospho-CoA kinase activity"/>
    <property type="evidence" value="ECO:0007669"/>
    <property type="project" value="UniProtKB-UniRule"/>
</dbReference>
<evidence type="ECO:0000256" key="3">
    <source>
        <dbReference type="ARBA" id="ARBA00022741"/>
    </source>
</evidence>